<name>F6G1P7_RALS8</name>
<accession>F6G1P7</accession>
<proteinExistence type="predicted"/>
<evidence type="ECO:0000313" key="1">
    <source>
        <dbReference type="EMBL" id="AEG69180.1"/>
    </source>
</evidence>
<dbReference type="KEGG" id="rsn:RSPO_c01881"/>
<dbReference type="EMBL" id="CP002819">
    <property type="protein sequence ID" value="AEG69180.1"/>
    <property type="molecule type" value="Genomic_DNA"/>
</dbReference>
<reference evidence="1 2" key="1">
    <citation type="journal article" date="2011" name="J. Bacteriol.">
        <title>Complete genome sequence of the plant pathogen Ralstonia solanacearum strain Po82.</title>
        <authorList>
            <person name="Xu J."/>
            <person name="Zheng H.J."/>
            <person name="Liu L."/>
            <person name="Pan Z.C."/>
            <person name="Prior P."/>
            <person name="Tang B."/>
            <person name="Xu J.S."/>
            <person name="Zhang H."/>
            <person name="Tian Q."/>
            <person name="Zhang L.Q."/>
            <person name="Feng J."/>
        </authorList>
    </citation>
    <scope>NUCLEOTIDE SEQUENCE [LARGE SCALE GENOMIC DNA]</scope>
    <source>
        <strain evidence="1 2">Po82</strain>
    </source>
</reference>
<dbReference type="Proteomes" id="UP000007953">
    <property type="component" value="Chromosome"/>
</dbReference>
<organism evidence="1 2">
    <name type="scientific">Ralstonia solanacearum (strain Po82)</name>
    <dbReference type="NCBI Taxonomy" id="1031711"/>
    <lineage>
        <taxon>Bacteria</taxon>
        <taxon>Pseudomonadati</taxon>
        <taxon>Pseudomonadota</taxon>
        <taxon>Betaproteobacteria</taxon>
        <taxon>Burkholderiales</taxon>
        <taxon>Burkholderiaceae</taxon>
        <taxon>Ralstonia</taxon>
        <taxon>Ralstonia solanacearum species complex</taxon>
    </lineage>
</organism>
<evidence type="ECO:0000313" key="2">
    <source>
        <dbReference type="Proteomes" id="UP000007953"/>
    </source>
</evidence>
<dbReference type="eggNOG" id="ENOG5031780">
    <property type="taxonomic scope" value="Bacteria"/>
</dbReference>
<protein>
    <submittedName>
        <fullName evidence="1">Uncharacterized protein</fullName>
    </submittedName>
</protein>
<dbReference type="PATRIC" id="fig|1031711.3.peg.1827"/>
<sequence>MIRVFPNREFPKRPIMQNTNDLKLTDQLERELIEREMSEGIYYYRRPNGNEFTFAQFFSAIANLFGQHRVAKA</sequence>
<gene>
    <name evidence="1" type="ordered locus">RSPO_c01881</name>
</gene>
<dbReference type="HOGENOM" id="CLU_201222_0_0_4"/>
<dbReference type="AlphaFoldDB" id="F6G1P7"/>